<proteinExistence type="predicted"/>
<protein>
    <submittedName>
        <fullName evidence="3">Ribonuclease P</fullName>
    </submittedName>
</protein>
<evidence type="ECO:0000313" key="3">
    <source>
        <dbReference type="WBParaSite" id="L893_g11970.t1"/>
    </source>
</evidence>
<dbReference type="AlphaFoldDB" id="A0A1I7Y250"/>
<feature type="compositionally biased region" description="Acidic residues" evidence="1">
    <location>
        <begin position="168"/>
        <end position="201"/>
    </location>
</feature>
<sequence length="218" mass="24783">MFLSPSMPDPLICACDDITFAMSSSPSFITLRRNPIKADVQKRLQRIERAGGVSAQNLYGTITVRRACATKSLMLYFNLLAALEQGHINWRQVSANHKALKKLRTYAKQGFFQMIATLRVTLGNATILKEGSSEEDKRRLYHHKRRGKLYENQDEYDDEDGNRNVGMDGDENMDKDETMDVEDGADEGEENLGEENELDENGELKQLPVTVLLSFRFQ</sequence>
<feature type="region of interest" description="Disordered" evidence="1">
    <location>
        <begin position="133"/>
        <end position="205"/>
    </location>
</feature>
<name>A0A1I7Y250_9BILA</name>
<evidence type="ECO:0000256" key="1">
    <source>
        <dbReference type="SAM" id="MobiDB-lite"/>
    </source>
</evidence>
<dbReference type="Proteomes" id="UP000095287">
    <property type="component" value="Unplaced"/>
</dbReference>
<dbReference type="WBParaSite" id="L893_g11970.t1">
    <property type="protein sequence ID" value="L893_g11970.t1"/>
    <property type="gene ID" value="L893_g11970"/>
</dbReference>
<organism evidence="2 3">
    <name type="scientific">Steinernema glaseri</name>
    <dbReference type="NCBI Taxonomy" id="37863"/>
    <lineage>
        <taxon>Eukaryota</taxon>
        <taxon>Metazoa</taxon>
        <taxon>Ecdysozoa</taxon>
        <taxon>Nematoda</taxon>
        <taxon>Chromadorea</taxon>
        <taxon>Rhabditida</taxon>
        <taxon>Tylenchina</taxon>
        <taxon>Panagrolaimomorpha</taxon>
        <taxon>Strongyloidoidea</taxon>
        <taxon>Steinernematidae</taxon>
        <taxon>Steinernema</taxon>
    </lineage>
</organism>
<accession>A0A1I7Y250</accession>
<reference evidence="3" key="1">
    <citation type="submission" date="2016-11" db="UniProtKB">
        <authorList>
            <consortium name="WormBaseParasite"/>
        </authorList>
    </citation>
    <scope>IDENTIFICATION</scope>
</reference>
<evidence type="ECO:0000313" key="2">
    <source>
        <dbReference type="Proteomes" id="UP000095287"/>
    </source>
</evidence>
<keyword evidence="2" id="KW-1185">Reference proteome</keyword>